<name>A0A0K2B4H8_STRA7</name>
<accession>A0A0K2B4H8</accession>
<dbReference type="AlphaFoldDB" id="A0A0K2B4H8"/>
<evidence type="ECO:0000313" key="2">
    <source>
        <dbReference type="EMBL" id="AKZ60305.1"/>
    </source>
</evidence>
<gene>
    <name evidence="2" type="ORF">SAM23877_7262</name>
</gene>
<evidence type="ECO:0000256" key="1">
    <source>
        <dbReference type="SAM" id="MobiDB-lite"/>
    </source>
</evidence>
<dbReference type="EMBL" id="CP012382">
    <property type="protein sequence ID" value="AKZ60305.1"/>
    <property type="molecule type" value="Genomic_DNA"/>
</dbReference>
<dbReference type="Proteomes" id="UP000061018">
    <property type="component" value="Chromosome"/>
</dbReference>
<feature type="compositionally biased region" description="Basic and acidic residues" evidence="1">
    <location>
        <begin position="194"/>
        <end position="205"/>
    </location>
</feature>
<organism evidence="2 3">
    <name type="scientific">Streptomyces ambofaciens (strain ATCC 23877 / 3486 / DSM 40053 / JCM 4204 / NBRC 12836 / NRRL B-2516)</name>
    <dbReference type="NCBI Taxonomy" id="278992"/>
    <lineage>
        <taxon>Bacteria</taxon>
        <taxon>Bacillati</taxon>
        <taxon>Actinomycetota</taxon>
        <taxon>Actinomycetes</taxon>
        <taxon>Kitasatosporales</taxon>
        <taxon>Streptomycetaceae</taxon>
        <taxon>Streptomyces</taxon>
    </lineage>
</organism>
<sequence length="241" mass="25521">MTAGVELLGSGLAIEGAPALEVRRALHTAGTQLLDRRRAHLGSALRLGEEELTRLRHVAGFYEAVYRNGVFSRRRNLLTLADARTTLAHLTAAVPAYVVEDIAEQFELAERPFAPFRQLPEGQRVCGPVFAGSGDLGGADADFIVGGLLGGAMTFVEPGDRHGEEQAGGEGHEVALAPVAAAGGSHSRGGVLRQGEKVRPGDLAADESRLLERPVGGDPLRHQRVEGLLDLAAHQIVHHPP</sequence>
<protein>
    <submittedName>
        <fullName evidence="2">Uncharacterized protein</fullName>
    </submittedName>
</protein>
<dbReference type="KEGG" id="samb:SAM23877_7262"/>
<proteinExistence type="predicted"/>
<feature type="region of interest" description="Disordered" evidence="1">
    <location>
        <begin position="185"/>
        <end position="205"/>
    </location>
</feature>
<evidence type="ECO:0000313" key="3">
    <source>
        <dbReference type="Proteomes" id="UP000061018"/>
    </source>
</evidence>
<reference evidence="3" key="1">
    <citation type="journal article" date="2015" name="J. Biotechnol.">
        <title>Complete genome sequence of Streptomyces ambofaciens ATCC 23877, the spiramycin producer.</title>
        <authorList>
            <person name="Thibessard A."/>
            <person name="Haas D."/>
            <person name="Gerbaud C."/>
            <person name="Aigle B."/>
            <person name="Lautru S."/>
            <person name="Pernodet J.L."/>
            <person name="Leblond P."/>
        </authorList>
    </citation>
    <scope>NUCLEOTIDE SEQUENCE [LARGE SCALE GENOMIC DNA]</scope>
    <source>
        <strain evidence="3">ATCC 23877 / 3486 / DSM 40053 / JCM 4204 / NBRC 12836 / NRRL B-2516</strain>
    </source>
</reference>